<dbReference type="InterPro" id="IPR052787">
    <property type="entry name" value="MAVS"/>
</dbReference>
<evidence type="ECO:0000256" key="2">
    <source>
        <dbReference type="ARBA" id="ARBA00022553"/>
    </source>
</evidence>
<dbReference type="AlphaFoldDB" id="A0AAN9C310"/>
<keyword evidence="4" id="KW-0233">DNA recombination</keyword>
<sequence length="453" mass="51082">MASKKRFATLTQADVDEKRAKLAAPNTKRMNLSAANPLRDFLREMDEGVDFEHFTPEQLNETLARFYVCARTHDGQLYRGKSLQGMRYALNRYLQAPPHNKLFDVIKDPVFKKSNENFKLAMAEIKSEGKGDVRHTPPLSKEDLQRLYNSMFLNTKTPAGLGNKVQFDIRVYFLRRGCENMDKMTKNTFSVKTNPTTGKKYVIKEKDELTKNHREMDSEKLTATMPETGDDKCPVASYEKYLSLLHPDCDRLWTFPNDSFTDEDKTWYSRKPMGYNTLRSFMPKLSKLAKLSQVYTNHSARATGVTILADADFSPIDIMSASTHKSVSSLAVYQRTSLTKKLEMGNTISADLNNSRQLFPLSGPSPSHAQPSLPLASASNSSRRHLSSSAKRTSTSTSATISSMQSVDIAQQDLEAFFDTENEPEDFTGAARRPSVPSIFQNCQIGTVNIYHK</sequence>
<dbReference type="GO" id="GO:0015074">
    <property type="term" value="P:DNA integration"/>
    <property type="evidence" value="ECO:0007669"/>
    <property type="project" value="InterPro"/>
</dbReference>
<evidence type="ECO:0000256" key="3">
    <source>
        <dbReference type="ARBA" id="ARBA00022843"/>
    </source>
</evidence>
<dbReference type="Gene3D" id="1.10.443.10">
    <property type="entry name" value="Intergrase catalytic core"/>
    <property type="match status" value="1"/>
</dbReference>
<dbReference type="SUPFAM" id="SSF56349">
    <property type="entry name" value="DNA breaking-rejoining enzymes"/>
    <property type="match status" value="1"/>
</dbReference>
<name>A0AAN9C310_9CAEN</name>
<keyword evidence="2" id="KW-0597">Phosphoprotein</keyword>
<dbReference type="Proteomes" id="UP001374579">
    <property type="component" value="Unassembled WGS sequence"/>
</dbReference>
<protein>
    <recommendedName>
        <fullName evidence="6">ZMYM2-like/QRICH1 C-terminal domain-containing protein</fullName>
    </recommendedName>
</protein>
<reference evidence="7 8" key="1">
    <citation type="submission" date="2024-02" db="EMBL/GenBank/DDBJ databases">
        <title>Chromosome-scale genome assembly of the rough periwinkle Littorina saxatilis.</title>
        <authorList>
            <person name="De Jode A."/>
            <person name="Faria R."/>
            <person name="Formenti G."/>
            <person name="Sims Y."/>
            <person name="Smith T.P."/>
            <person name="Tracey A."/>
            <person name="Wood J.M.D."/>
            <person name="Zagrodzka Z.B."/>
            <person name="Johannesson K."/>
            <person name="Butlin R.K."/>
            <person name="Leder E.H."/>
        </authorList>
    </citation>
    <scope>NUCLEOTIDE SEQUENCE [LARGE SCALE GENOMIC DNA]</scope>
    <source>
        <strain evidence="7">Snail1</strain>
        <tissue evidence="7">Muscle</tissue>
    </source>
</reference>
<accession>A0AAN9C310</accession>
<comment type="caution">
    <text evidence="7">The sequence shown here is derived from an EMBL/GenBank/DDBJ whole genome shotgun (WGS) entry which is preliminary data.</text>
</comment>
<evidence type="ECO:0000256" key="5">
    <source>
        <dbReference type="SAM" id="MobiDB-lite"/>
    </source>
</evidence>
<keyword evidence="3" id="KW-0832">Ubl conjugation</keyword>
<evidence type="ECO:0000259" key="6">
    <source>
        <dbReference type="Pfam" id="PF12012"/>
    </source>
</evidence>
<dbReference type="GO" id="GO:0006310">
    <property type="term" value="P:DNA recombination"/>
    <property type="evidence" value="ECO:0007669"/>
    <property type="project" value="UniProtKB-KW"/>
</dbReference>
<evidence type="ECO:0000313" key="8">
    <source>
        <dbReference type="Proteomes" id="UP001374579"/>
    </source>
</evidence>
<dbReference type="InterPro" id="IPR021893">
    <property type="entry name" value="ZMYM2-like_C"/>
</dbReference>
<evidence type="ECO:0000313" key="7">
    <source>
        <dbReference type="EMBL" id="KAK7113485.1"/>
    </source>
</evidence>
<feature type="region of interest" description="Disordered" evidence="5">
    <location>
        <begin position="355"/>
        <end position="404"/>
    </location>
</feature>
<keyword evidence="1" id="KW-1017">Isopeptide bond</keyword>
<feature type="compositionally biased region" description="Low complexity" evidence="5">
    <location>
        <begin position="364"/>
        <end position="404"/>
    </location>
</feature>
<gene>
    <name evidence="7" type="ORF">V1264_012763</name>
</gene>
<dbReference type="InterPro" id="IPR013762">
    <property type="entry name" value="Integrase-like_cat_sf"/>
</dbReference>
<dbReference type="Pfam" id="PF12012">
    <property type="entry name" value="DUF3504"/>
    <property type="match status" value="1"/>
</dbReference>
<dbReference type="GO" id="GO:0003677">
    <property type="term" value="F:DNA binding"/>
    <property type="evidence" value="ECO:0007669"/>
    <property type="project" value="InterPro"/>
</dbReference>
<organism evidence="7 8">
    <name type="scientific">Littorina saxatilis</name>
    <dbReference type="NCBI Taxonomy" id="31220"/>
    <lineage>
        <taxon>Eukaryota</taxon>
        <taxon>Metazoa</taxon>
        <taxon>Spiralia</taxon>
        <taxon>Lophotrochozoa</taxon>
        <taxon>Mollusca</taxon>
        <taxon>Gastropoda</taxon>
        <taxon>Caenogastropoda</taxon>
        <taxon>Littorinimorpha</taxon>
        <taxon>Littorinoidea</taxon>
        <taxon>Littorinidae</taxon>
        <taxon>Littorina</taxon>
    </lineage>
</organism>
<dbReference type="InterPro" id="IPR011010">
    <property type="entry name" value="DNA_brk_join_enz"/>
</dbReference>
<evidence type="ECO:0000256" key="1">
    <source>
        <dbReference type="ARBA" id="ARBA00022499"/>
    </source>
</evidence>
<dbReference type="EMBL" id="JBAMIC010000002">
    <property type="protein sequence ID" value="KAK7113485.1"/>
    <property type="molecule type" value="Genomic_DNA"/>
</dbReference>
<dbReference type="PANTHER" id="PTHR21446">
    <property type="entry name" value="DUF3504 DOMAIN-CONTAINING PROTEIN"/>
    <property type="match status" value="1"/>
</dbReference>
<feature type="domain" description="ZMYM2-like/QRICH1 C-terminal" evidence="6">
    <location>
        <begin position="145"/>
        <end position="285"/>
    </location>
</feature>
<dbReference type="PANTHER" id="PTHR21446:SF6">
    <property type="entry name" value="MITOCHONDRIAL ANTIVIRAL-SIGNALING PROTEIN"/>
    <property type="match status" value="1"/>
</dbReference>
<evidence type="ECO:0000256" key="4">
    <source>
        <dbReference type="ARBA" id="ARBA00023172"/>
    </source>
</evidence>
<keyword evidence="8" id="KW-1185">Reference proteome</keyword>
<proteinExistence type="predicted"/>